<gene>
    <name evidence="1" type="ORF">EF878_05505</name>
</gene>
<dbReference type="Pfam" id="PF22399">
    <property type="entry name" value="DUF6979"/>
    <property type="match status" value="1"/>
</dbReference>
<name>A0A3N0G701_9GAMM</name>
<dbReference type="RefSeq" id="WP_123252204.1">
    <property type="nucleotide sequence ID" value="NZ_RJLR01000011.1"/>
</dbReference>
<sequence>MGIYGETAVAVVSAYDSSNKPDPRECWEYSIIQITSSRESQKKGCPKSAFLGLCQDGYVKGIPRGDYLSPDSPNKKYAVAAAYLVLKEPDRKYSKAELWRNATKDYPGAAENQNGQMDVVLALKEDGLLQHPD</sequence>
<dbReference type="InterPro" id="IPR053917">
    <property type="entry name" value="DUF6979"/>
</dbReference>
<dbReference type="Proteomes" id="UP000276061">
    <property type="component" value="Unassembled WGS sequence"/>
</dbReference>
<dbReference type="EMBL" id="RJLR01000011">
    <property type="protein sequence ID" value="RNM07952.1"/>
    <property type="molecule type" value="Genomic_DNA"/>
</dbReference>
<evidence type="ECO:0000313" key="2">
    <source>
        <dbReference type="Proteomes" id="UP000276061"/>
    </source>
</evidence>
<proteinExistence type="predicted"/>
<evidence type="ECO:0000313" key="1">
    <source>
        <dbReference type="EMBL" id="RNM07952.1"/>
    </source>
</evidence>
<comment type="caution">
    <text evidence="1">The sequence shown here is derived from an EMBL/GenBank/DDBJ whole genome shotgun (WGS) entry which is preliminary data.</text>
</comment>
<protein>
    <submittedName>
        <fullName evidence="1">Uncharacterized protein</fullName>
    </submittedName>
</protein>
<reference evidence="1 2" key="1">
    <citation type="submission" date="2018-11" db="EMBL/GenBank/DDBJ databases">
        <title>Characterization of surface water Dickeya isolates.</title>
        <authorList>
            <person name="Van Gijsegem F."/>
            <person name="Pedron J."/>
        </authorList>
    </citation>
    <scope>NUCLEOTIDE SEQUENCE [LARGE SCALE GENOMIC DNA]</scope>
    <source>
        <strain evidence="1 2">FVG1-MFV-O17</strain>
    </source>
</reference>
<organism evidence="1 2">
    <name type="scientific">Dickeya undicola</name>
    <dbReference type="NCBI Taxonomy" id="1577887"/>
    <lineage>
        <taxon>Bacteria</taxon>
        <taxon>Pseudomonadati</taxon>
        <taxon>Pseudomonadota</taxon>
        <taxon>Gammaproteobacteria</taxon>
        <taxon>Enterobacterales</taxon>
        <taxon>Pectobacteriaceae</taxon>
        <taxon>Dickeya</taxon>
    </lineage>
</organism>
<dbReference type="AlphaFoldDB" id="A0A3N0G701"/>
<accession>A0A3N0G701</accession>
<dbReference type="OrthoDB" id="5586840at2"/>